<accession>F2JK44</accession>
<organism evidence="1 2">
    <name type="scientific">Cellulosilyticum lentocellum (strain ATCC 49066 / DSM 5427 / NCIMB 11756 / RHM5)</name>
    <name type="common">Clostridium lentocellum</name>
    <dbReference type="NCBI Taxonomy" id="642492"/>
    <lineage>
        <taxon>Bacteria</taxon>
        <taxon>Bacillati</taxon>
        <taxon>Bacillota</taxon>
        <taxon>Clostridia</taxon>
        <taxon>Lachnospirales</taxon>
        <taxon>Cellulosilyticaceae</taxon>
        <taxon>Cellulosilyticum</taxon>
    </lineage>
</organism>
<evidence type="ECO:0000313" key="1">
    <source>
        <dbReference type="EMBL" id="ADZ84459.1"/>
    </source>
</evidence>
<dbReference type="EMBL" id="CP002582">
    <property type="protein sequence ID" value="ADZ84459.1"/>
    <property type="molecule type" value="Genomic_DNA"/>
</dbReference>
<gene>
    <name evidence="1" type="ordered locus">Clole_2760</name>
</gene>
<name>F2JK44_CELLD</name>
<evidence type="ECO:0000313" key="2">
    <source>
        <dbReference type="Proteomes" id="UP000008467"/>
    </source>
</evidence>
<dbReference type="KEGG" id="cle:Clole_2760"/>
<dbReference type="AlphaFoldDB" id="F2JK44"/>
<proteinExistence type="predicted"/>
<protein>
    <submittedName>
        <fullName evidence="1">Uncharacterized protein</fullName>
    </submittedName>
</protein>
<dbReference type="Proteomes" id="UP000008467">
    <property type="component" value="Chromosome"/>
</dbReference>
<dbReference type="HOGENOM" id="CLU_2971018_0_0_9"/>
<sequence length="58" mass="6626">MSELAEQIYEALKIRGQYNYSTDSIIKDLETKALKELENANYITIKARTIGYVIADVL</sequence>
<dbReference type="RefSeq" id="WP_013657751.1">
    <property type="nucleotide sequence ID" value="NC_015275.1"/>
</dbReference>
<reference evidence="1 2" key="1">
    <citation type="journal article" date="2011" name="J. Bacteriol.">
        <title>Complete genome sequence of the cellulose-degrading bacterium Cellulosilyticum lentocellum.</title>
        <authorList>
            <consortium name="US DOE Joint Genome Institute"/>
            <person name="Miller D.A."/>
            <person name="Suen G."/>
            <person name="Bruce D."/>
            <person name="Copeland A."/>
            <person name="Cheng J.F."/>
            <person name="Detter C."/>
            <person name="Goodwin L.A."/>
            <person name="Han C.S."/>
            <person name="Hauser L.J."/>
            <person name="Land M.L."/>
            <person name="Lapidus A."/>
            <person name="Lucas S."/>
            <person name="Meincke L."/>
            <person name="Pitluck S."/>
            <person name="Tapia R."/>
            <person name="Teshima H."/>
            <person name="Woyke T."/>
            <person name="Fox B.G."/>
            <person name="Angert E.R."/>
            <person name="Currie C.R."/>
        </authorList>
    </citation>
    <scope>NUCLEOTIDE SEQUENCE [LARGE SCALE GENOMIC DNA]</scope>
    <source>
        <strain evidence="2">ATCC 49066 / DSM 5427 / NCIMB 11756 / RHM5</strain>
    </source>
</reference>
<keyword evidence="2" id="KW-1185">Reference proteome</keyword>